<reference evidence="2 3" key="1">
    <citation type="submission" date="2024-04" db="EMBL/GenBank/DDBJ databases">
        <title>whole genome sequencing of Lutimonas vermicola strain IMCC1616.</title>
        <authorList>
            <person name="Bae S.S."/>
        </authorList>
    </citation>
    <scope>NUCLEOTIDE SEQUENCE [LARGE SCALE GENOMIC DNA]</scope>
    <source>
        <strain evidence="2 3">IMCC1616</strain>
    </source>
</reference>
<name>A0ABU9L451_9FLAO</name>
<organism evidence="2 3">
    <name type="scientific">Lutimonas vermicola</name>
    <dbReference type="NCBI Taxonomy" id="414288"/>
    <lineage>
        <taxon>Bacteria</taxon>
        <taxon>Pseudomonadati</taxon>
        <taxon>Bacteroidota</taxon>
        <taxon>Flavobacteriia</taxon>
        <taxon>Flavobacteriales</taxon>
        <taxon>Flavobacteriaceae</taxon>
        <taxon>Lutimonas</taxon>
    </lineage>
</organism>
<dbReference type="PANTHER" id="PTHR11635">
    <property type="entry name" value="CAMP-DEPENDENT PROTEIN KINASE REGULATORY CHAIN"/>
    <property type="match status" value="1"/>
</dbReference>
<dbReference type="Gene3D" id="2.60.120.10">
    <property type="entry name" value="Jelly Rolls"/>
    <property type="match status" value="1"/>
</dbReference>
<proteinExistence type="predicted"/>
<dbReference type="PRINTS" id="PR00103">
    <property type="entry name" value="CAMPKINASE"/>
</dbReference>
<evidence type="ECO:0000313" key="2">
    <source>
        <dbReference type="EMBL" id="MEL4457208.1"/>
    </source>
</evidence>
<dbReference type="CDD" id="cd00038">
    <property type="entry name" value="CAP_ED"/>
    <property type="match status" value="1"/>
</dbReference>
<dbReference type="InterPro" id="IPR050503">
    <property type="entry name" value="cAMP-dep_PK_reg_su-like"/>
</dbReference>
<comment type="caution">
    <text evidence="2">The sequence shown here is derived from an EMBL/GenBank/DDBJ whole genome shotgun (WGS) entry which is preliminary data.</text>
</comment>
<dbReference type="InterPro" id="IPR018488">
    <property type="entry name" value="cNMP-bd_CS"/>
</dbReference>
<dbReference type="Proteomes" id="UP001474120">
    <property type="component" value="Unassembled WGS sequence"/>
</dbReference>
<protein>
    <submittedName>
        <fullName evidence="2">Cyclic nucleotide-binding domain-containing protein</fullName>
    </submittedName>
</protein>
<dbReference type="InterPro" id="IPR036188">
    <property type="entry name" value="FAD/NAD-bd_sf"/>
</dbReference>
<evidence type="ECO:0000259" key="1">
    <source>
        <dbReference type="PROSITE" id="PS50042"/>
    </source>
</evidence>
<dbReference type="PROSITE" id="PS00888">
    <property type="entry name" value="CNMP_BINDING_1"/>
    <property type="match status" value="1"/>
</dbReference>
<dbReference type="SUPFAM" id="SSF51905">
    <property type="entry name" value="FAD/NAD(P)-binding domain"/>
    <property type="match status" value="1"/>
</dbReference>
<feature type="domain" description="Cyclic nucleotide-binding" evidence="1">
    <location>
        <begin position="462"/>
        <end position="560"/>
    </location>
</feature>
<dbReference type="InterPro" id="IPR014710">
    <property type="entry name" value="RmlC-like_jellyroll"/>
</dbReference>
<dbReference type="EMBL" id="JBCDNA010000003">
    <property type="protein sequence ID" value="MEL4457208.1"/>
    <property type="molecule type" value="Genomic_DNA"/>
</dbReference>
<dbReference type="RefSeq" id="WP_342161368.1">
    <property type="nucleotide sequence ID" value="NZ_JBCDNA010000003.1"/>
</dbReference>
<sequence>MASGSKMEFELVNGSSIAVIGGGPAGSFFTYYALDFASRLDLDIRIDVYEAKNFSKVGSGGCNHCGGIISESLVQKLSTDGVIIPSEIVQKTINSYTLHVEQGDAIIHTPSNEHRIASVFRGCGPKGCTDTSKRGFDHFLLGLCEKKGANVIREKVSALERMEDGIIVKSRNSENKKYDLVVGGVGLGKQALTMFKKICPEFIPPKVTKAYISEFFLKKDEVSSHIGESMHVFLLDLPQITFGALIPKENYVTLVLLGKDVDQDVVEKFISSDQVKGLFPKGIVLKDTAPCKCYPQINIKHALHPYDDRVVLIGDSASSKLYKNGIGAAYITGRAAAKTAIFKGVSKKSFKKFYAPVCRDLDVDNLVGKFIFLVTRVIQKSSFLKKGLLHLVMKEQASKNSKRLMSTALWDTFTGSAGYRNILRRFLNPVLLFNYLRSISSSTLTFRQSKHEMHQKAIGHLYKNGEVIIKQGTTGDCLFVIQEGKVEVIFEKEQGEVKIAELGKTEFFGEMGLFEKDVRSCTVRALGDAMVLTVDKKNFYKSIQEDASLAYRLLEKMSNRLREANMKAYSRNLDQDSEVFLEKEKELQ</sequence>
<keyword evidence="3" id="KW-1185">Reference proteome</keyword>
<gene>
    <name evidence="2" type="ORF">AABB81_14970</name>
</gene>
<dbReference type="Pfam" id="PF00027">
    <property type="entry name" value="cNMP_binding"/>
    <property type="match status" value="1"/>
</dbReference>
<dbReference type="InterPro" id="IPR000595">
    <property type="entry name" value="cNMP-bd_dom"/>
</dbReference>
<dbReference type="SUPFAM" id="SSF51206">
    <property type="entry name" value="cAMP-binding domain-like"/>
    <property type="match status" value="1"/>
</dbReference>
<dbReference type="PROSITE" id="PS50042">
    <property type="entry name" value="CNMP_BINDING_3"/>
    <property type="match status" value="1"/>
</dbReference>
<dbReference type="SMART" id="SM00100">
    <property type="entry name" value="cNMP"/>
    <property type="match status" value="1"/>
</dbReference>
<dbReference type="PANTHER" id="PTHR11635:SF152">
    <property type="entry name" value="CAMP-DEPENDENT PROTEIN KINASE TYPE I REGULATORY SUBUNIT-RELATED"/>
    <property type="match status" value="1"/>
</dbReference>
<dbReference type="InterPro" id="IPR018490">
    <property type="entry name" value="cNMP-bd_dom_sf"/>
</dbReference>
<accession>A0ABU9L451</accession>
<dbReference type="Gene3D" id="3.50.50.60">
    <property type="entry name" value="FAD/NAD(P)-binding domain"/>
    <property type="match status" value="1"/>
</dbReference>
<evidence type="ECO:0000313" key="3">
    <source>
        <dbReference type="Proteomes" id="UP001474120"/>
    </source>
</evidence>